<reference evidence="3" key="2">
    <citation type="submission" date="2021-04" db="EMBL/GenBank/DDBJ databases">
        <authorList>
            <person name="Gilroy R."/>
        </authorList>
    </citation>
    <scope>NUCLEOTIDE SEQUENCE</scope>
    <source>
        <strain evidence="3">F6-686</strain>
    </source>
</reference>
<dbReference type="Proteomes" id="UP000823844">
    <property type="component" value="Unassembled WGS sequence"/>
</dbReference>
<keyword evidence="3" id="KW-0378">Hydrolase</keyword>
<name>A0A9E2NU57_9LACO</name>
<proteinExistence type="predicted"/>
<dbReference type="InterPro" id="IPR052920">
    <property type="entry name" value="DNA-binding_regulatory"/>
</dbReference>
<dbReference type="GO" id="GO:0016787">
    <property type="term" value="F:hydrolase activity"/>
    <property type="evidence" value="ECO:0007669"/>
    <property type="project" value="UniProtKB-KW"/>
</dbReference>
<evidence type="ECO:0000256" key="1">
    <source>
        <dbReference type="SAM" id="Phobius"/>
    </source>
</evidence>
<keyword evidence="1" id="KW-0472">Membrane</keyword>
<dbReference type="Pfam" id="PF12146">
    <property type="entry name" value="Hydrolase_4"/>
    <property type="match status" value="1"/>
</dbReference>
<dbReference type="Gene3D" id="3.40.50.1820">
    <property type="entry name" value="alpha/beta hydrolase"/>
    <property type="match status" value="1"/>
</dbReference>
<evidence type="ECO:0000259" key="2">
    <source>
        <dbReference type="Pfam" id="PF12146"/>
    </source>
</evidence>
<keyword evidence="1" id="KW-0812">Transmembrane</keyword>
<dbReference type="AlphaFoldDB" id="A0A9E2NU57"/>
<dbReference type="InterPro" id="IPR022742">
    <property type="entry name" value="Hydrolase_4"/>
</dbReference>
<comment type="caution">
    <text evidence="3">The sequence shown here is derived from an EMBL/GenBank/DDBJ whole genome shotgun (WGS) entry which is preliminary data.</text>
</comment>
<dbReference type="PANTHER" id="PTHR43358">
    <property type="entry name" value="ALPHA/BETA-HYDROLASE"/>
    <property type="match status" value="1"/>
</dbReference>
<feature type="transmembrane region" description="Helical" evidence="1">
    <location>
        <begin position="7"/>
        <end position="29"/>
    </location>
</feature>
<dbReference type="PANTHER" id="PTHR43358:SF4">
    <property type="entry name" value="ALPHA_BETA HYDROLASE FOLD-1 DOMAIN-CONTAINING PROTEIN"/>
    <property type="match status" value="1"/>
</dbReference>
<reference evidence="3" key="1">
    <citation type="journal article" date="2021" name="PeerJ">
        <title>Extensive microbial diversity within the chicken gut microbiome revealed by metagenomics and culture.</title>
        <authorList>
            <person name="Gilroy R."/>
            <person name="Ravi A."/>
            <person name="Getino M."/>
            <person name="Pursley I."/>
            <person name="Horton D.L."/>
            <person name="Alikhan N.F."/>
            <person name="Baker D."/>
            <person name="Gharbi K."/>
            <person name="Hall N."/>
            <person name="Watson M."/>
            <person name="Adriaenssens E.M."/>
            <person name="Foster-Nyarko E."/>
            <person name="Jarju S."/>
            <person name="Secka A."/>
            <person name="Antonio M."/>
            <person name="Oren A."/>
            <person name="Chaudhuri R.R."/>
            <person name="La Ragione R."/>
            <person name="Hildebrand F."/>
            <person name="Pallen M.J."/>
        </authorList>
    </citation>
    <scope>NUCLEOTIDE SEQUENCE</scope>
    <source>
        <strain evidence="3">F6-686</strain>
    </source>
</reference>
<organism evidence="3 4">
    <name type="scientific">Candidatus Lactobacillus pullistercoris</name>
    <dbReference type="NCBI Taxonomy" id="2838636"/>
    <lineage>
        <taxon>Bacteria</taxon>
        <taxon>Bacillati</taxon>
        <taxon>Bacillota</taxon>
        <taxon>Bacilli</taxon>
        <taxon>Lactobacillales</taxon>
        <taxon>Lactobacillaceae</taxon>
        <taxon>Lactobacillus</taxon>
    </lineage>
</organism>
<evidence type="ECO:0000313" key="3">
    <source>
        <dbReference type="EMBL" id="MBU3828963.1"/>
    </source>
</evidence>
<feature type="domain" description="Serine aminopeptidase S33" evidence="2">
    <location>
        <begin position="89"/>
        <end position="191"/>
    </location>
</feature>
<dbReference type="EMBL" id="JAHLFT010000096">
    <property type="protein sequence ID" value="MBU3828963.1"/>
    <property type="molecule type" value="Genomic_DNA"/>
</dbReference>
<keyword evidence="1" id="KW-1133">Transmembrane helix</keyword>
<dbReference type="SUPFAM" id="SSF53474">
    <property type="entry name" value="alpha/beta-Hydrolases"/>
    <property type="match status" value="1"/>
</dbReference>
<sequence>MKCRKILVWLTSCLAIIALILVGAGFYFFNVACVPGQKNFISKNTNSVKKSDPLYKEKKWYFDTKKQKWYIDSASGNYRLDANYIPDGHSKKTAIILHGYMNNKDTVGSYATLFHKLGYNTLQPDARSHGESQGKYIGYGWVEKADVKKWINDVIKKTHPHQIVIFGVSMGAATAMMTSGEHLPKQVKAVIEDCGYSNVKDEIEHEAQDLYNMPAVPRFPLVEILSGINKAKVGYFLGEGSSVKQLNKNHRPMLFIHGAKDTFVPTRMVYENYRATRGEKELWIVPGAKHAKSFATHPQAYEHHVAQFLKKYVK</sequence>
<protein>
    <submittedName>
        <fullName evidence="3">Alpha/beta hydrolase</fullName>
    </submittedName>
</protein>
<dbReference type="InterPro" id="IPR029058">
    <property type="entry name" value="AB_hydrolase_fold"/>
</dbReference>
<evidence type="ECO:0000313" key="4">
    <source>
        <dbReference type="Proteomes" id="UP000823844"/>
    </source>
</evidence>
<accession>A0A9E2NU57</accession>
<gene>
    <name evidence="3" type="ORF">H9806_07585</name>
</gene>